<comment type="caution">
    <text evidence="2">The sequence shown here is derived from an EMBL/GenBank/DDBJ whole genome shotgun (WGS) entry which is preliminary data.</text>
</comment>
<evidence type="ECO:0000256" key="1">
    <source>
        <dbReference type="SAM" id="Coils"/>
    </source>
</evidence>
<dbReference type="EMBL" id="BMAT01001359">
    <property type="protein sequence ID" value="GFR83803.1"/>
    <property type="molecule type" value="Genomic_DNA"/>
</dbReference>
<feature type="coiled-coil region" evidence="1">
    <location>
        <begin position="82"/>
        <end position="116"/>
    </location>
</feature>
<proteinExistence type="predicted"/>
<protein>
    <submittedName>
        <fullName evidence="2">Uncharacterized protein</fullName>
    </submittedName>
</protein>
<dbReference type="AlphaFoldDB" id="A0AAV4GE68"/>
<organism evidence="2 3">
    <name type="scientific">Elysia marginata</name>
    <dbReference type="NCBI Taxonomy" id="1093978"/>
    <lineage>
        <taxon>Eukaryota</taxon>
        <taxon>Metazoa</taxon>
        <taxon>Spiralia</taxon>
        <taxon>Lophotrochozoa</taxon>
        <taxon>Mollusca</taxon>
        <taxon>Gastropoda</taxon>
        <taxon>Heterobranchia</taxon>
        <taxon>Euthyneura</taxon>
        <taxon>Panpulmonata</taxon>
        <taxon>Sacoglossa</taxon>
        <taxon>Placobranchoidea</taxon>
        <taxon>Plakobranchidae</taxon>
        <taxon>Elysia</taxon>
    </lineage>
</organism>
<dbReference type="Proteomes" id="UP000762676">
    <property type="component" value="Unassembled WGS sequence"/>
</dbReference>
<name>A0AAV4GE68_9GAST</name>
<keyword evidence="3" id="KW-1185">Reference proteome</keyword>
<sequence>MAKSKSYDDMKCVFVESQGQEYIEKIKQFISKVKGTIANKELPRQVAEDAVHQAIAFFSQPLPEISEETKSTELDNSNPALTDELKNDIAELKSDVSNLTERLNEEKAKNLTHRKKLQTKVKRMETNHLLSVQTLEKSLSSVRKFIRRKPEVEHLLPFCFVLFLSCLFK</sequence>
<gene>
    <name evidence="2" type="ORF">ElyMa_000656700</name>
</gene>
<evidence type="ECO:0000313" key="3">
    <source>
        <dbReference type="Proteomes" id="UP000762676"/>
    </source>
</evidence>
<keyword evidence="1" id="KW-0175">Coiled coil</keyword>
<evidence type="ECO:0000313" key="2">
    <source>
        <dbReference type="EMBL" id="GFR83803.1"/>
    </source>
</evidence>
<accession>A0AAV4GE68</accession>
<reference evidence="2 3" key="1">
    <citation type="journal article" date="2021" name="Elife">
        <title>Chloroplast acquisition without the gene transfer in kleptoplastic sea slugs, Plakobranchus ocellatus.</title>
        <authorList>
            <person name="Maeda T."/>
            <person name="Takahashi S."/>
            <person name="Yoshida T."/>
            <person name="Shimamura S."/>
            <person name="Takaki Y."/>
            <person name="Nagai Y."/>
            <person name="Toyoda A."/>
            <person name="Suzuki Y."/>
            <person name="Arimoto A."/>
            <person name="Ishii H."/>
            <person name="Satoh N."/>
            <person name="Nishiyama T."/>
            <person name="Hasebe M."/>
            <person name="Maruyama T."/>
            <person name="Minagawa J."/>
            <person name="Obokata J."/>
            <person name="Shigenobu S."/>
        </authorList>
    </citation>
    <scope>NUCLEOTIDE SEQUENCE [LARGE SCALE GENOMIC DNA]</scope>
</reference>